<accession>A0ABR9AW43</accession>
<evidence type="ECO:0000313" key="2">
    <source>
        <dbReference type="EMBL" id="MBD8498101.1"/>
    </source>
</evidence>
<keyword evidence="3" id="KW-1185">Reference proteome</keyword>
<keyword evidence="1" id="KW-0732">Signal</keyword>
<comment type="caution">
    <text evidence="2">The sequence shown here is derived from an EMBL/GenBank/DDBJ whole genome shotgun (WGS) entry which is preliminary data.</text>
</comment>
<feature type="chain" id="PRO_5045479547" evidence="1">
    <location>
        <begin position="27"/>
        <end position="245"/>
    </location>
</feature>
<evidence type="ECO:0000256" key="1">
    <source>
        <dbReference type="SAM" id="SignalP"/>
    </source>
</evidence>
<gene>
    <name evidence="2" type="ORF">IFO66_07250</name>
</gene>
<dbReference type="RefSeq" id="WP_192024487.1">
    <property type="nucleotide sequence ID" value="NZ_JACYTN010000003.1"/>
</dbReference>
<protein>
    <submittedName>
        <fullName evidence="2">Uncharacterized protein</fullName>
    </submittedName>
</protein>
<evidence type="ECO:0000313" key="3">
    <source>
        <dbReference type="Proteomes" id="UP000634529"/>
    </source>
</evidence>
<dbReference type="EMBL" id="JACYTN010000003">
    <property type="protein sequence ID" value="MBD8498101.1"/>
    <property type="molecule type" value="Genomic_DNA"/>
</dbReference>
<name>A0ABR9AW43_9BACL</name>
<organism evidence="2 3">
    <name type="scientific">Paenibacillus arenosi</name>
    <dbReference type="NCBI Taxonomy" id="2774142"/>
    <lineage>
        <taxon>Bacteria</taxon>
        <taxon>Bacillati</taxon>
        <taxon>Bacillota</taxon>
        <taxon>Bacilli</taxon>
        <taxon>Bacillales</taxon>
        <taxon>Paenibacillaceae</taxon>
        <taxon>Paenibacillus</taxon>
    </lineage>
</organism>
<proteinExistence type="predicted"/>
<sequence length="245" mass="26999">MILKKKIAIYATSFALLSSLHTTAYATSTVSEIPNEVLEKVKQAENEQVFTIPEIKAWETDLDGVTREVTPLNLSTNENSTLAPPVGNGYNYVFSHYDQSRIAKDWKFKNTGTYRVENRLTTSTQASYTQTNTTTHNWNATVNLQGEATIGNSFLGKIEVTTGASVSKQWTYHSGTTYGITQTIPAKSIAYISAYAVGYNSGGTLVWDRYDIDYMTHLGTYKENASGTAISKNDVSVEISSTQPI</sequence>
<feature type="signal peptide" evidence="1">
    <location>
        <begin position="1"/>
        <end position="26"/>
    </location>
</feature>
<dbReference type="Proteomes" id="UP000634529">
    <property type="component" value="Unassembled WGS sequence"/>
</dbReference>
<reference evidence="2 3" key="1">
    <citation type="submission" date="2020-09" db="EMBL/GenBank/DDBJ databases">
        <title>Paenibacillus sp. CAU 1523 isolated from sand of Haeundae Beach.</title>
        <authorList>
            <person name="Kim W."/>
        </authorList>
    </citation>
    <scope>NUCLEOTIDE SEQUENCE [LARGE SCALE GENOMIC DNA]</scope>
    <source>
        <strain evidence="2 3">CAU 1523</strain>
    </source>
</reference>